<proteinExistence type="predicted"/>
<evidence type="ECO:0000313" key="2">
    <source>
        <dbReference type="Proteomes" id="UP000291422"/>
    </source>
</evidence>
<evidence type="ECO:0008006" key="3">
    <source>
        <dbReference type="Google" id="ProtNLM"/>
    </source>
</evidence>
<sequence length="228" mass="25287">MAEVVGAVAAVVQFVDVALRLSSCLERFCSDVRNVPRRFLQLQIDLRQQIEIAQHIQNDHVPGFATTVSSSTLDAPLLEYISLADELSKTLEGLLARKNDGMLQRGWSGICSLRKKEEVANICDRLEQKRSILSIWLNAANLKLLSETAATTDQARLEIGETLMLVKTVDKTSSATEHSTAQLLPHVEQIDRNVSATSEKAERIIQDLQYLRSQSTSLLTDRDVNATA</sequence>
<dbReference type="EMBL" id="PDXD01000001">
    <property type="protein sequence ID" value="RYN83006.1"/>
    <property type="molecule type" value="Genomic_DNA"/>
</dbReference>
<name>A0A4Q4NUB0_ALTAL</name>
<accession>A0A4Q4NUB0</accession>
<dbReference type="AlphaFoldDB" id="A0A4Q4NUB0"/>
<protein>
    <recommendedName>
        <fullName evidence="3">NACHT-NTPase and P-loop NTPases N-terminal domain-containing protein</fullName>
    </recommendedName>
</protein>
<comment type="caution">
    <text evidence="1">The sequence shown here is derived from an EMBL/GenBank/DDBJ whole genome shotgun (WGS) entry which is preliminary data.</text>
</comment>
<dbReference type="Proteomes" id="UP000291422">
    <property type="component" value="Unassembled WGS sequence"/>
</dbReference>
<dbReference type="VEuPathDB" id="FungiDB:CC77DRAFT_983075"/>
<gene>
    <name evidence="1" type="ORF">AA0117_g454</name>
</gene>
<evidence type="ECO:0000313" key="1">
    <source>
        <dbReference type="EMBL" id="RYN83006.1"/>
    </source>
</evidence>
<organism evidence="1 2">
    <name type="scientific">Alternaria alternata</name>
    <name type="common">Alternaria rot fungus</name>
    <name type="synonym">Torula alternata</name>
    <dbReference type="NCBI Taxonomy" id="5599"/>
    <lineage>
        <taxon>Eukaryota</taxon>
        <taxon>Fungi</taxon>
        <taxon>Dikarya</taxon>
        <taxon>Ascomycota</taxon>
        <taxon>Pezizomycotina</taxon>
        <taxon>Dothideomycetes</taxon>
        <taxon>Pleosporomycetidae</taxon>
        <taxon>Pleosporales</taxon>
        <taxon>Pleosporineae</taxon>
        <taxon>Pleosporaceae</taxon>
        <taxon>Alternaria</taxon>
        <taxon>Alternaria sect. Alternaria</taxon>
        <taxon>Alternaria alternata complex</taxon>
    </lineage>
</organism>
<reference evidence="2" key="1">
    <citation type="journal article" date="2019" name="bioRxiv">
        <title>Genomics, evolutionary history and diagnostics of the Alternaria alternata species group including apple and Asian pear pathotypes.</title>
        <authorList>
            <person name="Armitage A.D."/>
            <person name="Cockerton H.M."/>
            <person name="Sreenivasaprasad S."/>
            <person name="Woodhall J.W."/>
            <person name="Lane C.R."/>
            <person name="Harrison R.J."/>
            <person name="Clarkson J.P."/>
        </authorList>
    </citation>
    <scope>NUCLEOTIDE SEQUENCE [LARGE SCALE GENOMIC DNA]</scope>
    <source>
        <strain evidence="2">FERA 1177</strain>
    </source>
</reference>